<comment type="caution">
    <text evidence="1">The sequence shown here is derived from an EMBL/GenBank/DDBJ whole genome shotgun (WGS) entry which is preliminary data.</text>
</comment>
<sequence length="126" mass="14627">MLMDHTDAHMDRIFGGGKYDLCPLNEYMTAVRAVNSRQHIDKRAFARSVLAQQCMDLPFVEFYGDILVGDDTAEGFCDILQPDIRSIAHIFPPFLKLPYYDRTNRNIRKNIKGFSYNIRKVMIDSF</sequence>
<accession>A0A645GP29</accession>
<organism evidence="1">
    <name type="scientific">bioreactor metagenome</name>
    <dbReference type="NCBI Taxonomy" id="1076179"/>
    <lineage>
        <taxon>unclassified sequences</taxon>
        <taxon>metagenomes</taxon>
        <taxon>ecological metagenomes</taxon>
    </lineage>
</organism>
<name>A0A645GP29_9ZZZZ</name>
<gene>
    <name evidence="1" type="ORF">SDC9_172862</name>
</gene>
<dbReference type="AlphaFoldDB" id="A0A645GP29"/>
<reference evidence="1" key="1">
    <citation type="submission" date="2019-08" db="EMBL/GenBank/DDBJ databases">
        <authorList>
            <person name="Kucharzyk K."/>
            <person name="Murdoch R.W."/>
            <person name="Higgins S."/>
            <person name="Loffler F."/>
        </authorList>
    </citation>
    <scope>NUCLEOTIDE SEQUENCE</scope>
</reference>
<dbReference type="EMBL" id="VSSQ01074638">
    <property type="protein sequence ID" value="MPN25453.1"/>
    <property type="molecule type" value="Genomic_DNA"/>
</dbReference>
<protein>
    <submittedName>
        <fullName evidence="1">Uncharacterized protein</fullName>
    </submittedName>
</protein>
<evidence type="ECO:0000313" key="1">
    <source>
        <dbReference type="EMBL" id="MPN25453.1"/>
    </source>
</evidence>
<proteinExistence type="predicted"/>